<dbReference type="Proteomes" id="UP000095286">
    <property type="component" value="Unplaced"/>
</dbReference>
<sequence length="459" mass="53624">MLFVLLTERYVFLVSSWFHLLSFVMTTIGCIIFPFGWDHPTVREICDSHKFYLGTCSIRWAYTMAIVLIADQLILSILGFFLARNQPKKVPEYHDYVNSMGIQHILFVVINTILILIVNNALKSFIVVREMNECAKQFDIKDILADHKFNKTISELDNDFGVIMLNRYALDITLNWMCNVEDMINFEKQILFFTLDHESERILKSKYPNVKVYTWYAPCLSETFIPGDATYMSFFLLRTTLIRILLRLKRTFWMLQADTIWTKSLFEVFPQFYNSNASNVFLDQSGYQNSDIHRKHVMNGANFLVVSNPTTNSFVEDLNWYQTHFYVTDPDAIKIICANQQYLCTYIDHRFISGWEWVYGDQTNPPALLQMDGETEGGKKRTMGKYKMWFLNEDKSCNKQKVASINKMMKQGKVPQLFSSSKLKQKLLLFIGQTLAQIPVFGHWYSIYGGLPSLTLQFF</sequence>
<name>A0AC35TLM5_9BILA</name>
<protein>
    <submittedName>
        <fullName evidence="2">Nucleotid_trans domain-containing protein</fullName>
    </submittedName>
</protein>
<reference evidence="2" key="1">
    <citation type="submission" date="2016-11" db="UniProtKB">
        <authorList>
            <consortium name="WormBaseParasite"/>
        </authorList>
    </citation>
    <scope>IDENTIFICATION</scope>
    <source>
        <strain evidence="2">KR3021</strain>
    </source>
</reference>
<organism evidence="1 2">
    <name type="scientific">Rhabditophanes sp. KR3021</name>
    <dbReference type="NCBI Taxonomy" id="114890"/>
    <lineage>
        <taxon>Eukaryota</taxon>
        <taxon>Metazoa</taxon>
        <taxon>Ecdysozoa</taxon>
        <taxon>Nematoda</taxon>
        <taxon>Chromadorea</taxon>
        <taxon>Rhabditida</taxon>
        <taxon>Tylenchina</taxon>
        <taxon>Panagrolaimomorpha</taxon>
        <taxon>Strongyloidoidea</taxon>
        <taxon>Alloionematidae</taxon>
        <taxon>Rhabditophanes</taxon>
    </lineage>
</organism>
<dbReference type="WBParaSite" id="RSKR_0000186700.1">
    <property type="protein sequence ID" value="RSKR_0000186700.1"/>
    <property type="gene ID" value="RSKR_0000186700"/>
</dbReference>
<accession>A0AC35TLM5</accession>
<evidence type="ECO:0000313" key="1">
    <source>
        <dbReference type="Proteomes" id="UP000095286"/>
    </source>
</evidence>
<proteinExistence type="predicted"/>
<evidence type="ECO:0000313" key="2">
    <source>
        <dbReference type="WBParaSite" id="RSKR_0000186700.1"/>
    </source>
</evidence>